<dbReference type="RefSeq" id="WP_065843622.1">
    <property type="nucleotide sequence ID" value="NZ_AABUZP020000066.1"/>
</dbReference>
<dbReference type="EMBL" id="AACCXK010000011">
    <property type="protein sequence ID" value="EAK0453402.1"/>
    <property type="molecule type" value="Genomic_DNA"/>
</dbReference>
<evidence type="ECO:0000313" key="2">
    <source>
        <dbReference type="EMBL" id="EAI5407742.1"/>
    </source>
</evidence>
<evidence type="ECO:0000313" key="3">
    <source>
        <dbReference type="EMBL" id="EAK0453402.1"/>
    </source>
</evidence>
<proteinExistence type="predicted"/>
<dbReference type="PANTHER" id="PTHR30535:SF34">
    <property type="entry name" value="MOLYBDATE-BINDING PROTEIN MOLA"/>
    <property type="match status" value="1"/>
</dbReference>
<dbReference type="PROSITE" id="PS50983">
    <property type="entry name" value="FE_B12_PBP"/>
    <property type="match status" value="1"/>
</dbReference>
<dbReference type="Proteomes" id="UP000557842">
    <property type="component" value="Unassembled WGS sequence"/>
</dbReference>
<evidence type="ECO:0000259" key="1">
    <source>
        <dbReference type="PROSITE" id="PS50983"/>
    </source>
</evidence>
<protein>
    <submittedName>
        <fullName evidence="4">Hemin ABC transporter substrate-binding protein</fullName>
    </submittedName>
</protein>
<gene>
    <name evidence="3" type="ORF">AAH17_06980</name>
    <name evidence="4" type="ORF">AAH24_04665</name>
    <name evidence="2" type="ORF">BVH53_03400</name>
</gene>
<dbReference type="EMBL" id="AABQDW010000004">
    <property type="protein sequence ID" value="EAI5407742.1"/>
    <property type="molecule type" value="Genomic_DNA"/>
</dbReference>
<organism evidence="4">
    <name type="scientific">Campylobacter fetus</name>
    <dbReference type="NCBI Taxonomy" id="196"/>
    <lineage>
        <taxon>Bacteria</taxon>
        <taxon>Pseudomonadati</taxon>
        <taxon>Campylobacterota</taxon>
        <taxon>Epsilonproteobacteria</taxon>
        <taxon>Campylobacterales</taxon>
        <taxon>Campylobacteraceae</taxon>
        <taxon>Campylobacter</taxon>
    </lineage>
</organism>
<evidence type="ECO:0000313" key="5">
    <source>
        <dbReference type="Proteomes" id="UP000557842"/>
    </source>
</evidence>
<dbReference type="InterPro" id="IPR050902">
    <property type="entry name" value="ABC_Transporter_SBP"/>
</dbReference>
<dbReference type="InterPro" id="IPR002491">
    <property type="entry name" value="ABC_transptr_periplasmic_BD"/>
</dbReference>
<evidence type="ECO:0000313" key="4">
    <source>
        <dbReference type="EMBL" id="EAK0468662.1"/>
    </source>
</evidence>
<dbReference type="EMBL" id="AACCXM010000003">
    <property type="protein sequence ID" value="EAK0468662.1"/>
    <property type="molecule type" value="Genomic_DNA"/>
</dbReference>
<accession>A0A5L4IY58</accession>
<dbReference type="PANTHER" id="PTHR30535">
    <property type="entry name" value="VITAMIN B12-BINDING PROTEIN"/>
    <property type="match status" value="1"/>
</dbReference>
<name>A0A5L4IY58_CAMFE</name>
<dbReference type="GO" id="GO:0071281">
    <property type="term" value="P:cellular response to iron ion"/>
    <property type="evidence" value="ECO:0007669"/>
    <property type="project" value="TreeGrafter"/>
</dbReference>
<reference evidence="4 5" key="1">
    <citation type="submission" date="2018-05" db="EMBL/GenBank/DDBJ databases">
        <authorList>
            <consortium name="PulseNet: The National Subtyping Network for Foodborne Disease Surveillance"/>
            <person name="Tarr C.L."/>
            <person name="Trees E."/>
            <person name="Katz L.S."/>
            <person name="Carleton-Romer H.A."/>
            <person name="Stroika S."/>
            <person name="Kucerova Z."/>
            <person name="Roache K.F."/>
            <person name="Sabol A.L."/>
            <person name="Besser J."/>
            <person name="Gerner-Smidt P."/>
        </authorList>
    </citation>
    <scope>NUCLEOTIDE SEQUENCE</scope>
    <source>
        <strain evidence="3">2014D-0197</strain>
        <strain evidence="2 5">2016D-0221</strain>
        <strain evidence="4">D4313</strain>
    </source>
</reference>
<sequence>MKKILIILVALFEFAFGVKLVVLDPAAVEILYMLKAEDNIAAIAISSMTKIYPEDKTAQLPNVGSYMKPNLERIVEINPDLVITSFHSINVDNDLKNLGLKTLSLNANSLNDIYKNIEKIADITQKQEEGKQLIDEIKSKLSHQDKLSGKKVVVLFSALNLMAFNSGTLPIDITNNLGLKNIAENLQGATSVIQTEYILEQNPDFIIVVETANNSKSLLQLYPVLSKTKAAKDGKIISVPSALILRGTPRITQSIEKIYEILAK</sequence>
<feature type="domain" description="Fe/B12 periplasmic-binding" evidence="1">
    <location>
        <begin position="19"/>
        <end position="264"/>
    </location>
</feature>
<dbReference type="Pfam" id="PF01497">
    <property type="entry name" value="Peripla_BP_2"/>
    <property type="match status" value="1"/>
</dbReference>
<dbReference type="AlphaFoldDB" id="A0A5L4IY58"/>
<dbReference type="SUPFAM" id="SSF53807">
    <property type="entry name" value="Helical backbone' metal receptor"/>
    <property type="match status" value="1"/>
</dbReference>
<comment type="caution">
    <text evidence="4">The sequence shown here is derived from an EMBL/GenBank/DDBJ whole genome shotgun (WGS) entry which is preliminary data.</text>
</comment>
<dbReference type="Gene3D" id="3.40.50.1980">
    <property type="entry name" value="Nitrogenase molybdenum iron protein domain"/>
    <property type="match status" value="2"/>
</dbReference>